<feature type="compositionally biased region" description="Low complexity" evidence="1">
    <location>
        <begin position="100"/>
        <end position="116"/>
    </location>
</feature>
<protein>
    <submittedName>
        <fullName evidence="2">Uncharacterized protein</fullName>
    </submittedName>
</protein>
<dbReference type="EMBL" id="CADCXV010000502">
    <property type="protein sequence ID" value="CAB0030638.1"/>
    <property type="molecule type" value="Genomic_DNA"/>
</dbReference>
<dbReference type="Proteomes" id="UP000479190">
    <property type="component" value="Unassembled WGS sequence"/>
</dbReference>
<proteinExistence type="predicted"/>
<dbReference type="AlphaFoldDB" id="A0A6H5HXW8"/>
<accession>A0A6H5HXW8</accession>
<evidence type="ECO:0000313" key="3">
    <source>
        <dbReference type="Proteomes" id="UP000479190"/>
    </source>
</evidence>
<feature type="region of interest" description="Disordered" evidence="1">
    <location>
        <begin position="51"/>
        <end position="116"/>
    </location>
</feature>
<dbReference type="OrthoDB" id="8182981at2759"/>
<feature type="compositionally biased region" description="Basic and acidic residues" evidence="1">
    <location>
        <begin position="88"/>
        <end position="99"/>
    </location>
</feature>
<feature type="compositionally biased region" description="Basic residues" evidence="1">
    <location>
        <begin position="70"/>
        <end position="87"/>
    </location>
</feature>
<sequence>MARSCRIDTVKQFIDANLSWGRESTPPQFEEYFNLEARRVRETVAEQIRARGLGAQSHSAPAPGQLRRDRQSHRRRLLSGELRHRRRAPEIEGHARDPRTVLSVLRASSSAAQARR</sequence>
<keyword evidence="3" id="KW-1185">Reference proteome</keyword>
<evidence type="ECO:0000313" key="2">
    <source>
        <dbReference type="EMBL" id="CAB0030638.1"/>
    </source>
</evidence>
<name>A0A6H5HXW8_9HYME</name>
<reference evidence="2 3" key="1">
    <citation type="submission" date="2020-02" db="EMBL/GenBank/DDBJ databases">
        <authorList>
            <person name="Ferguson B K."/>
        </authorList>
    </citation>
    <scope>NUCLEOTIDE SEQUENCE [LARGE SCALE GENOMIC DNA]</scope>
</reference>
<evidence type="ECO:0000256" key="1">
    <source>
        <dbReference type="SAM" id="MobiDB-lite"/>
    </source>
</evidence>
<organism evidence="2 3">
    <name type="scientific">Trichogramma brassicae</name>
    <dbReference type="NCBI Taxonomy" id="86971"/>
    <lineage>
        <taxon>Eukaryota</taxon>
        <taxon>Metazoa</taxon>
        <taxon>Ecdysozoa</taxon>
        <taxon>Arthropoda</taxon>
        <taxon>Hexapoda</taxon>
        <taxon>Insecta</taxon>
        <taxon>Pterygota</taxon>
        <taxon>Neoptera</taxon>
        <taxon>Endopterygota</taxon>
        <taxon>Hymenoptera</taxon>
        <taxon>Apocrita</taxon>
        <taxon>Proctotrupomorpha</taxon>
        <taxon>Chalcidoidea</taxon>
        <taxon>Trichogrammatidae</taxon>
        <taxon>Trichogramma</taxon>
    </lineage>
</organism>
<gene>
    <name evidence="2" type="ORF">TBRA_LOCUS2635</name>
</gene>